<dbReference type="eggNOG" id="ENOG502Z7WC">
    <property type="taxonomic scope" value="Bacteria"/>
</dbReference>
<protein>
    <submittedName>
        <fullName evidence="1">Uncharacterized protein</fullName>
    </submittedName>
</protein>
<proteinExistence type="predicted"/>
<sequence length="312" mass="35850">MLIIGFAIIYALYNEPLPKGKSGKEADALACKVLNAVNEPDYLEARYVEWSFRKTSYKLDKRAQLAICTWEDYKVNLNLIDTSQSNVFKNGLTIQGEERESVIKRALKHFNNDSFWVLAPFKIFDEGTSRQVITLDNGNKALLVTYTSGGTTPGDSYLWILDNNYIPSSFKMWVSIIPIGGLEANWNNWRTTNSGAKIASNREILGLELPLSAIKIYSNPEDELVETITSDLKLNTQIKDIIITKQMRKDALQRHYSKNKFEADINFIRPVLSENDINRFAENIMLLMQTNDNVEQFTYNEILRFKMRDSLY</sequence>
<keyword evidence="2" id="KW-1185">Reference proteome</keyword>
<dbReference type="STRING" id="216432.CA2559_08941"/>
<name>A3UBZ6_CROAH</name>
<dbReference type="HOGENOM" id="CLU_890578_0_0_10"/>
<accession>A3UBZ6</accession>
<dbReference type="KEGG" id="cat:CA2559_08941"/>
<dbReference type="Proteomes" id="UP000002297">
    <property type="component" value="Chromosome"/>
</dbReference>
<gene>
    <name evidence="1" type="ordered locus">CA2559_08941</name>
</gene>
<dbReference type="EMBL" id="CP002046">
    <property type="protein sequence ID" value="EAP86147.1"/>
    <property type="molecule type" value="Genomic_DNA"/>
</dbReference>
<dbReference type="AlphaFoldDB" id="A3UBZ6"/>
<evidence type="ECO:0000313" key="2">
    <source>
        <dbReference type="Proteomes" id="UP000002297"/>
    </source>
</evidence>
<organism evidence="1 2">
    <name type="scientific">Croceibacter atlanticus (strain ATCC BAA-628 / JCM 21780 / CIP 108009 / IAM 15332 / KCTC 12090 / HTCC2559)</name>
    <dbReference type="NCBI Taxonomy" id="216432"/>
    <lineage>
        <taxon>Bacteria</taxon>
        <taxon>Pseudomonadati</taxon>
        <taxon>Bacteroidota</taxon>
        <taxon>Flavobacteriia</taxon>
        <taxon>Flavobacteriales</taxon>
        <taxon>Flavobacteriaceae</taxon>
        <taxon>Croceibacter</taxon>
    </lineage>
</organism>
<reference evidence="1 2" key="1">
    <citation type="journal article" date="2010" name="J. Bacteriol.">
        <title>The complete genome sequence of Croceibacter atlanticus HTCC2559T.</title>
        <authorList>
            <person name="Oh H.M."/>
            <person name="Kang I."/>
            <person name="Ferriera S."/>
            <person name="Giovannoni S.J."/>
            <person name="Cho J.C."/>
        </authorList>
    </citation>
    <scope>NUCLEOTIDE SEQUENCE [LARGE SCALE GENOMIC DNA]</scope>
    <source>
        <strain evidence="2">ATCC BAA-628 / HTCC2559 / KCTC 12090</strain>
    </source>
</reference>
<evidence type="ECO:0000313" key="1">
    <source>
        <dbReference type="EMBL" id="EAP86147.1"/>
    </source>
</evidence>